<dbReference type="EMBL" id="CATOUU010000634">
    <property type="protein sequence ID" value="CAI9936220.1"/>
    <property type="molecule type" value="Genomic_DNA"/>
</dbReference>
<dbReference type="InterPro" id="IPR036770">
    <property type="entry name" value="Ankyrin_rpt-contain_sf"/>
</dbReference>
<comment type="caution">
    <text evidence="2">The sequence shown here is derived from an EMBL/GenBank/DDBJ whole genome shotgun (WGS) entry which is preliminary data.</text>
</comment>
<dbReference type="SUPFAM" id="SSF48403">
    <property type="entry name" value="Ankyrin repeat"/>
    <property type="match status" value="1"/>
</dbReference>
<dbReference type="EMBL" id="CAXDID020000317">
    <property type="protein sequence ID" value="CAL6075965.1"/>
    <property type="molecule type" value="Genomic_DNA"/>
</dbReference>
<keyword evidence="4" id="KW-1185">Reference proteome</keyword>
<protein>
    <submittedName>
        <fullName evidence="2">Uncharacterized protein</fullName>
    </submittedName>
</protein>
<evidence type="ECO:0000256" key="1">
    <source>
        <dbReference type="SAM" id="MobiDB-lite"/>
    </source>
</evidence>
<feature type="compositionally biased region" description="Polar residues" evidence="1">
    <location>
        <begin position="487"/>
        <end position="509"/>
    </location>
</feature>
<evidence type="ECO:0000313" key="3">
    <source>
        <dbReference type="EMBL" id="CAL6075965.1"/>
    </source>
</evidence>
<reference evidence="3 4" key="2">
    <citation type="submission" date="2024-07" db="EMBL/GenBank/DDBJ databases">
        <authorList>
            <person name="Akdeniz Z."/>
        </authorList>
    </citation>
    <scope>NUCLEOTIDE SEQUENCE [LARGE SCALE GENOMIC DNA]</scope>
</reference>
<evidence type="ECO:0000313" key="4">
    <source>
        <dbReference type="Proteomes" id="UP001642409"/>
    </source>
</evidence>
<dbReference type="Gene3D" id="1.25.40.20">
    <property type="entry name" value="Ankyrin repeat-containing domain"/>
    <property type="match status" value="1"/>
</dbReference>
<reference evidence="2" key="1">
    <citation type="submission" date="2023-06" db="EMBL/GenBank/DDBJ databases">
        <authorList>
            <person name="Kurt Z."/>
        </authorList>
    </citation>
    <scope>NUCLEOTIDE SEQUENCE</scope>
</reference>
<feature type="compositionally biased region" description="Polar residues" evidence="1">
    <location>
        <begin position="548"/>
        <end position="567"/>
    </location>
</feature>
<feature type="region of interest" description="Disordered" evidence="1">
    <location>
        <begin position="525"/>
        <end position="579"/>
    </location>
</feature>
<dbReference type="AlphaFoldDB" id="A0AA86TZS1"/>
<evidence type="ECO:0000313" key="2">
    <source>
        <dbReference type="EMBL" id="CAI9936220.1"/>
    </source>
</evidence>
<name>A0AA86TZS1_9EUKA</name>
<proteinExistence type="predicted"/>
<gene>
    <name evidence="2" type="ORF">HINF_LOCUS23865</name>
    <name evidence="3" type="ORF">HINF_LOCUS57460</name>
</gene>
<feature type="region of interest" description="Disordered" evidence="1">
    <location>
        <begin position="487"/>
        <end position="511"/>
    </location>
</feature>
<organism evidence="2">
    <name type="scientific">Hexamita inflata</name>
    <dbReference type="NCBI Taxonomy" id="28002"/>
    <lineage>
        <taxon>Eukaryota</taxon>
        <taxon>Metamonada</taxon>
        <taxon>Diplomonadida</taxon>
        <taxon>Hexamitidae</taxon>
        <taxon>Hexamitinae</taxon>
        <taxon>Hexamita</taxon>
    </lineage>
</organism>
<dbReference type="Proteomes" id="UP001642409">
    <property type="component" value="Unassembled WGS sequence"/>
</dbReference>
<accession>A0AA86TZS1</accession>
<sequence length="605" mass="69431">MECCAEKPQNSPWFDACKQGDIEAVNRLKAEYIGSREARDFSIKPLDLGSAEYTDVSTIRVRSFRYPHDIVLPQFTGLMYAVLYNQPKIVEILMKEELFINTEEEAFVPTQLESPFKQPIIENKRVVTAFQAQNVVNFAYVPPNSTVLDLCVFLDRLQLHLTLMEHISTLSITQQDQILQHINQHYQTNLMLMIRLPNPDSTQFLEKYGQLVIETQFDYENMIGENCSYIAAVYGNHRFFQYFLSLGSNPEYKDLIEVQLDQSQFQRDILDVFSKRRDHQSYQKCLKLYQMFLKQQYPPPPSWLNVRPSNEIIVNPTRPEQPELIDYEVLDELDPINMQPQMKPKFTGSIFEDRQESQKLFTDKIASQVTGSQKPRPSGSEILFAVPLAVQSSLKQQERRKSSFMKTPRFVTDEHNNTQIVYDMQEESDNHAYAIPAAQPQFAPKAKGSGLQNPLFLENRQMSNKVMEPVKELEDDDLYEEPQIKSVSNMSGQQMKSVSNQSGVQSKLSELNRADSKEYMVISAVQEKTKQSSSTASDAQRLKENRKSGNAPTSQNENKSKSTSGDNSKVRIMEQSNTQTSDCNDIVRLTTVVMNSAQLQIEYSD</sequence>